<protein>
    <recommendedName>
        <fullName evidence="2">FKB95-like N-terminal Kelch domain-containing protein</fullName>
    </recommendedName>
</protein>
<name>A0A5B7A1X6_DAVIN</name>
<dbReference type="SUPFAM" id="SSF117281">
    <property type="entry name" value="Kelch motif"/>
    <property type="match status" value="1"/>
</dbReference>
<feature type="region of interest" description="Disordered" evidence="1">
    <location>
        <begin position="360"/>
        <end position="385"/>
    </location>
</feature>
<reference evidence="3" key="1">
    <citation type="submission" date="2019-08" db="EMBL/GenBank/DDBJ databases">
        <title>Reference gene set and small RNA set construction with multiple tissues from Davidia involucrata Baill.</title>
        <authorList>
            <person name="Yang H."/>
            <person name="Zhou C."/>
            <person name="Li G."/>
            <person name="Wang J."/>
            <person name="Gao P."/>
            <person name="Wang M."/>
            <person name="Wang R."/>
            <person name="Zhao Y."/>
        </authorList>
    </citation>
    <scope>NUCLEOTIDE SEQUENCE</scope>
    <source>
        <tissue evidence="3">Mixed with DoveR01_LX</tissue>
    </source>
</reference>
<accession>A0A5B7A1X6</accession>
<organism evidence="3">
    <name type="scientific">Davidia involucrata</name>
    <name type="common">Dove tree</name>
    <dbReference type="NCBI Taxonomy" id="16924"/>
    <lineage>
        <taxon>Eukaryota</taxon>
        <taxon>Viridiplantae</taxon>
        <taxon>Streptophyta</taxon>
        <taxon>Embryophyta</taxon>
        <taxon>Tracheophyta</taxon>
        <taxon>Spermatophyta</taxon>
        <taxon>Magnoliopsida</taxon>
        <taxon>eudicotyledons</taxon>
        <taxon>Gunneridae</taxon>
        <taxon>Pentapetalae</taxon>
        <taxon>asterids</taxon>
        <taxon>Cornales</taxon>
        <taxon>Nyssaceae</taxon>
        <taxon>Davidia</taxon>
    </lineage>
</organism>
<sequence>MAMAMAMAGDAVPEQEEEGMIYFRVENTKFQSPGKEGVYDWYAVYDDDELSRKDKEGFLEPVFGRLPKRQYMSACVGLGSYIYVIGGLEVETLYSPSGRNIYSDVYRIDTRCPLEGWKQAPSLIKPRAHPHAFVVDGKIYVLAAMWNSNDPWAEVFDPCQGKWSPLPMDFSSFPLPHAICGHAVRYDSNGNLQQLMAVGDISQALYSYDFGTQKWTEADKEFGYRRGVSAFVDNIMYCFHDGEVHAYDLTKLKWFPKPVSGFEGQNVLPSKGEDFSWTPDSDLVHVGNGVLCLLWSFQPQYENITLEIYCTKFSVSMEPGDSPGECIPVASIKSFKYYKVKGLTLENCVVTSLPAKNQRFGKQNRKRTKSVQELEEKEKEHGQEL</sequence>
<dbReference type="InterPro" id="IPR050354">
    <property type="entry name" value="F-box/kelch-repeat_ARATH"/>
</dbReference>
<dbReference type="PANTHER" id="PTHR24414:SF199">
    <property type="entry name" value="F-BOX_KELCH-REPEAT PROTEIN SKIP6-LIKE"/>
    <property type="match status" value="1"/>
</dbReference>
<gene>
    <name evidence="3" type="ORF">Din_020203</name>
</gene>
<dbReference type="AlphaFoldDB" id="A0A5B7A1X6"/>
<evidence type="ECO:0000313" key="3">
    <source>
        <dbReference type="EMBL" id="MPA50762.1"/>
    </source>
</evidence>
<feature type="compositionally biased region" description="Basic and acidic residues" evidence="1">
    <location>
        <begin position="370"/>
        <end position="385"/>
    </location>
</feature>
<dbReference type="Gene3D" id="2.120.10.80">
    <property type="entry name" value="Kelch-type beta propeller"/>
    <property type="match status" value="1"/>
</dbReference>
<dbReference type="PANTHER" id="PTHR24414">
    <property type="entry name" value="F-BOX/KELCH-REPEAT PROTEIN SKIP4"/>
    <property type="match status" value="1"/>
</dbReference>
<evidence type="ECO:0000256" key="1">
    <source>
        <dbReference type="SAM" id="MobiDB-lite"/>
    </source>
</evidence>
<dbReference type="EMBL" id="GHES01020203">
    <property type="protein sequence ID" value="MPA50762.1"/>
    <property type="molecule type" value="Transcribed_RNA"/>
</dbReference>
<dbReference type="Pfam" id="PF25210">
    <property type="entry name" value="Kelch_FKB95"/>
    <property type="match status" value="1"/>
</dbReference>
<evidence type="ECO:0000259" key="2">
    <source>
        <dbReference type="Pfam" id="PF25210"/>
    </source>
</evidence>
<dbReference type="InterPro" id="IPR015915">
    <property type="entry name" value="Kelch-typ_b-propeller"/>
</dbReference>
<proteinExistence type="predicted"/>
<feature type="domain" description="FKB95-like N-terminal Kelch" evidence="2">
    <location>
        <begin position="65"/>
        <end position="316"/>
    </location>
</feature>
<dbReference type="InterPro" id="IPR057499">
    <property type="entry name" value="Kelch_FKB95"/>
</dbReference>